<dbReference type="EMBL" id="GFPF01003583">
    <property type="protein sequence ID" value="MAA14729.1"/>
    <property type="molecule type" value="Transcribed_RNA"/>
</dbReference>
<protein>
    <submittedName>
        <fullName evidence="2">Uncharacterized protein</fullName>
    </submittedName>
</protein>
<organism evidence="2">
    <name type="scientific">Rhipicephalus zambeziensis</name>
    <dbReference type="NCBI Taxonomy" id="60191"/>
    <lineage>
        <taxon>Eukaryota</taxon>
        <taxon>Metazoa</taxon>
        <taxon>Ecdysozoa</taxon>
        <taxon>Arthropoda</taxon>
        <taxon>Chelicerata</taxon>
        <taxon>Arachnida</taxon>
        <taxon>Acari</taxon>
        <taxon>Parasitiformes</taxon>
        <taxon>Ixodida</taxon>
        <taxon>Ixodoidea</taxon>
        <taxon>Ixodidae</taxon>
        <taxon>Rhipicephalinae</taxon>
        <taxon>Rhipicephalus</taxon>
        <taxon>Rhipicephalus</taxon>
    </lineage>
</organism>
<dbReference type="AlphaFoldDB" id="A0A224YG59"/>
<evidence type="ECO:0000313" key="2">
    <source>
        <dbReference type="EMBL" id="MAA14729.1"/>
    </source>
</evidence>
<accession>A0A224YG59</accession>
<proteinExistence type="predicted"/>
<name>A0A224YG59_9ACAR</name>
<evidence type="ECO:0000256" key="1">
    <source>
        <dbReference type="SAM" id="MobiDB-lite"/>
    </source>
</evidence>
<sequence>MAAFQGRCNTKEPQQLSRPVRLLPAHSKDGPVALSPALSGGCMGVLKTCLVPSTTAVSNLLDDPISLRGLIWNLPGAWKGEAPKTSLAVASQQLRSSASVSWPHSKGAATQKSRSS</sequence>
<feature type="region of interest" description="Disordered" evidence="1">
    <location>
        <begin position="96"/>
        <end position="116"/>
    </location>
</feature>
<reference evidence="2" key="1">
    <citation type="journal article" date="2017" name="Parasit. Vectors">
        <title>Sialotranscriptomics of Rhipicephalus zambeziensis reveals intricate expression profiles of secretory proteins and suggests tight temporal transcriptional regulation during blood-feeding.</title>
        <authorList>
            <person name="de Castro M.H."/>
            <person name="de Klerk D."/>
            <person name="Pienaar R."/>
            <person name="Rees D.J.G."/>
            <person name="Mans B.J."/>
        </authorList>
    </citation>
    <scope>NUCLEOTIDE SEQUENCE</scope>
    <source>
        <tissue evidence="2">Salivary glands</tissue>
    </source>
</reference>